<dbReference type="Proteomes" id="UP000294664">
    <property type="component" value="Unassembled WGS sequence"/>
</dbReference>
<feature type="domain" description="Glycosyltransferase 2-like" evidence="1">
    <location>
        <begin position="315"/>
        <end position="425"/>
    </location>
</feature>
<dbReference type="InterPro" id="IPR029044">
    <property type="entry name" value="Nucleotide-diphossugar_trans"/>
</dbReference>
<dbReference type="PANTHER" id="PTHR43179:SF7">
    <property type="entry name" value="RHAMNOSYLTRANSFERASE WBBL"/>
    <property type="match status" value="1"/>
</dbReference>
<dbReference type="Gene3D" id="3.90.550.10">
    <property type="entry name" value="Spore Coat Polysaccharide Biosynthesis Protein SpsA, Chain A"/>
    <property type="match status" value="2"/>
</dbReference>
<accession>A0A4R3LYU8</accession>
<dbReference type="PANTHER" id="PTHR43179">
    <property type="entry name" value="RHAMNOSYLTRANSFERASE WBBL"/>
    <property type="match status" value="1"/>
</dbReference>
<dbReference type="GO" id="GO:0016757">
    <property type="term" value="F:glycosyltransferase activity"/>
    <property type="evidence" value="ECO:0007669"/>
    <property type="project" value="UniProtKB-KW"/>
</dbReference>
<name>A0A4R3LYU8_9HYPH</name>
<sequence length="839" mass="94243">MSASSAAEDLSALREGLRAAEEQFAAERAAFDAWHLAEREALSRRLAQAVAEASTERARRAVVTRFAQHRFLAARRGLRGIFALLLRRYSTDELAIRCRLLEASGFFDRDFYRREHPDNPQVEPVVDYLLRGGFEGCKPNPFFDSGFYLRTYEDIARGGENPLVHYILAGEAEGRRPNAAFDPAAYRAAHPDLEADGSPLAHFLAAQAGAGKARMRADGPRWTRTLRRLVGTSATADTQAVRRAAATYFALSRGAFADSYLAFRPSPRSEGAPLASRAGRYEIAIDPAGYTYVPPRKPQDFDDWRADLASPPRFSIVVPLYNTPPDLFRRLVASVDAQWYPDWELILVDDKSPQPEVRTEMARLSDPRILKLQLDDNRGIAGATNAGIAVAQGDYVVFLDHDDELTEDCLYELARCIHRESPDYLYSDEDKIAPDGAFVSPLFKPDWSPDTMMSTMYTCHVSCVRRALLDEVGLLRSEYDGSQDWDLVLRITEQARKIAHIPKILYHWRMIPSSAAADFNAKPAALTASRALRLDALRRRGLAGDLEPVEDLPGYFRVRYDLVGTPLVSIIIPTKDNEAVLDRCIASIRGRSTYRRYEIVILDNGSSQPATLSALERMRRLPGITVVRHDKPFNFSELNNVGVRHAEGELLLFLNDDTEVRSPDWLERMGGFAQRDHIGAVGAKLLYPDTLRVQHGGVLNLSDGPNHAFLNCEAREPGYFARNLVEHNWIAVTGACLMIERAKFERIGGFDETFPVAYNDVELCFRLVEVGLFNVVCSSVELLHHESLSRGDDLKSAEKFARLKAEKRRLDLAHPNFYLRDPFYSPNLHPNDMTFRVPG</sequence>
<dbReference type="InterPro" id="IPR001173">
    <property type="entry name" value="Glyco_trans_2-like"/>
</dbReference>
<protein>
    <submittedName>
        <fullName evidence="2">GT2 family glycosyltransferase</fullName>
    </submittedName>
</protein>
<dbReference type="CDD" id="cd04184">
    <property type="entry name" value="GT2_RfbC_Mx_like"/>
    <property type="match status" value="1"/>
</dbReference>
<proteinExistence type="predicted"/>
<dbReference type="Pfam" id="PF00535">
    <property type="entry name" value="Glycos_transf_2"/>
    <property type="match status" value="2"/>
</dbReference>
<reference evidence="2 3" key="1">
    <citation type="submission" date="2019-03" db="EMBL/GenBank/DDBJ databases">
        <title>Genomic Encyclopedia of Type Strains, Phase IV (KMG-IV): sequencing the most valuable type-strain genomes for metagenomic binning, comparative biology and taxonomic classification.</title>
        <authorList>
            <person name="Goeker M."/>
        </authorList>
    </citation>
    <scope>NUCLEOTIDE SEQUENCE [LARGE SCALE GENOMIC DNA]</scope>
    <source>
        <strain evidence="2 3">DSM 9035</strain>
    </source>
</reference>
<evidence type="ECO:0000313" key="3">
    <source>
        <dbReference type="Proteomes" id="UP000294664"/>
    </source>
</evidence>
<evidence type="ECO:0000313" key="2">
    <source>
        <dbReference type="EMBL" id="TCT03945.1"/>
    </source>
</evidence>
<keyword evidence="3" id="KW-1185">Reference proteome</keyword>
<dbReference type="AlphaFoldDB" id="A0A4R3LYU8"/>
<dbReference type="EMBL" id="SMAI01000008">
    <property type="protein sequence ID" value="TCT03945.1"/>
    <property type="molecule type" value="Genomic_DNA"/>
</dbReference>
<dbReference type="RefSeq" id="WP_207916068.1">
    <property type="nucleotide sequence ID" value="NZ_SMAI01000008.1"/>
</dbReference>
<dbReference type="CDD" id="cd04186">
    <property type="entry name" value="GT_2_like_c"/>
    <property type="match status" value="1"/>
</dbReference>
<evidence type="ECO:0000259" key="1">
    <source>
        <dbReference type="Pfam" id="PF00535"/>
    </source>
</evidence>
<dbReference type="SUPFAM" id="SSF53448">
    <property type="entry name" value="Nucleotide-diphospho-sugar transferases"/>
    <property type="match status" value="2"/>
</dbReference>
<feature type="domain" description="Glycosyltransferase 2-like" evidence="1">
    <location>
        <begin position="569"/>
        <end position="746"/>
    </location>
</feature>
<gene>
    <name evidence="2" type="ORF">EDC64_108111</name>
</gene>
<keyword evidence="2" id="KW-0808">Transferase</keyword>
<comment type="caution">
    <text evidence="2">The sequence shown here is derived from an EMBL/GenBank/DDBJ whole genome shotgun (WGS) entry which is preliminary data.</text>
</comment>
<organism evidence="2 3">
    <name type="scientific">Aquabacter spiritensis</name>
    <dbReference type="NCBI Taxonomy" id="933073"/>
    <lineage>
        <taxon>Bacteria</taxon>
        <taxon>Pseudomonadati</taxon>
        <taxon>Pseudomonadota</taxon>
        <taxon>Alphaproteobacteria</taxon>
        <taxon>Hyphomicrobiales</taxon>
        <taxon>Xanthobacteraceae</taxon>
        <taxon>Aquabacter</taxon>
    </lineage>
</organism>